<protein>
    <submittedName>
        <fullName evidence="2">Glycosyl transferase family 2</fullName>
    </submittedName>
</protein>
<keyword evidence="2" id="KW-0808">Transferase</keyword>
<dbReference type="AlphaFoldDB" id="A0A1I5YR59"/>
<dbReference type="InterPro" id="IPR001173">
    <property type="entry name" value="Glyco_trans_2-like"/>
</dbReference>
<evidence type="ECO:0000313" key="2">
    <source>
        <dbReference type="EMBL" id="SFQ46632.1"/>
    </source>
</evidence>
<dbReference type="EMBL" id="FOXS01000003">
    <property type="protein sequence ID" value="SFQ46632.1"/>
    <property type="molecule type" value="Genomic_DNA"/>
</dbReference>
<evidence type="ECO:0000313" key="3">
    <source>
        <dbReference type="Proteomes" id="UP000199029"/>
    </source>
</evidence>
<dbReference type="Pfam" id="PF00535">
    <property type="entry name" value="Glycos_transf_2"/>
    <property type="match status" value="1"/>
</dbReference>
<sequence>MLLTIAIPTYNRSKSVKKLLEKLLPQLIPEVKVVVFDNCSSVPVSDIMNDFSHPGVSFVRNKTNVGMAGNFIKCFEACDTKWLWVLGDDDYPYANAVELVFDNIKQWSDASFINFKSLMASERKATYAVVGAKGVIEGLDDFGNLLCISLGVYNMHKLYTGMRFAYQYAYTIAPQVAFLLTGLRDGEVVFSIDELIDFAANDTDAKGFWSWVSLSSVIGSLAELPLNLDGNTLKTFHTHLLTHIKKPNELYEIMVRDAKYNSDEKLRIFKLVYDRSTFGKLFNNRMPSFIFYYSKLWLNKASSKENDAILDLTIQYERIERV</sequence>
<dbReference type="OrthoDB" id="2087036at2"/>
<dbReference type="Gene3D" id="3.90.550.10">
    <property type="entry name" value="Spore Coat Polysaccharide Biosynthesis Protein SpsA, Chain A"/>
    <property type="match status" value="1"/>
</dbReference>
<dbReference type="GO" id="GO:0016758">
    <property type="term" value="F:hexosyltransferase activity"/>
    <property type="evidence" value="ECO:0007669"/>
    <property type="project" value="UniProtKB-ARBA"/>
</dbReference>
<dbReference type="InterPro" id="IPR029044">
    <property type="entry name" value="Nucleotide-diphossugar_trans"/>
</dbReference>
<reference evidence="3" key="1">
    <citation type="submission" date="2016-10" db="EMBL/GenBank/DDBJ databases">
        <authorList>
            <person name="Varghese N."/>
            <person name="Submissions S."/>
        </authorList>
    </citation>
    <scope>NUCLEOTIDE SEQUENCE [LARGE SCALE GENOMIC DNA]</scope>
    <source>
        <strain evidence="3">OR362-8,ATCC BAA-1266,JCM 13504</strain>
    </source>
</reference>
<dbReference type="PANTHER" id="PTHR22916:SF3">
    <property type="entry name" value="UDP-GLCNAC:BETAGAL BETA-1,3-N-ACETYLGLUCOSAMINYLTRANSFERASE-LIKE PROTEIN 1"/>
    <property type="match status" value="1"/>
</dbReference>
<dbReference type="STRING" id="1227077.SAMN04515668_2376"/>
<dbReference type="SUPFAM" id="SSF53448">
    <property type="entry name" value="Nucleotide-diphospho-sugar transferases"/>
    <property type="match status" value="1"/>
</dbReference>
<evidence type="ECO:0000259" key="1">
    <source>
        <dbReference type="Pfam" id="PF00535"/>
    </source>
</evidence>
<accession>A0A1I5YR59</accession>
<feature type="domain" description="Glycosyltransferase 2-like" evidence="1">
    <location>
        <begin position="4"/>
        <end position="111"/>
    </location>
</feature>
<dbReference type="Proteomes" id="UP000199029">
    <property type="component" value="Unassembled WGS sequence"/>
</dbReference>
<proteinExistence type="predicted"/>
<name>A0A1I5YR59_HYMAR</name>
<gene>
    <name evidence="2" type="ORF">SAMN04515668_2376</name>
</gene>
<keyword evidence="3" id="KW-1185">Reference proteome</keyword>
<organism evidence="2 3">
    <name type="scientific">Hymenobacter arizonensis</name>
    <name type="common">Siccationidurans arizonensis</name>
    <dbReference type="NCBI Taxonomy" id="1227077"/>
    <lineage>
        <taxon>Bacteria</taxon>
        <taxon>Pseudomonadati</taxon>
        <taxon>Bacteroidota</taxon>
        <taxon>Cytophagia</taxon>
        <taxon>Cytophagales</taxon>
        <taxon>Hymenobacteraceae</taxon>
        <taxon>Hymenobacter</taxon>
    </lineage>
</organism>
<dbReference type="PANTHER" id="PTHR22916">
    <property type="entry name" value="GLYCOSYLTRANSFERASE"/>
    <property type="match status" value="1"/>
</dbReference>